<feature type="compositionally biased region" description="Low complexity" evidence="4">
    <location>
        <begin position="794"/>
        <end position="806"/>
    </location>
</feature>
<evidence type="ECO:0000256" key="2">
    <source>
        <dbReference type="ARBA" id="ARBA00007690"/>
    </source>
</evidence>
<evidence type="ECO:0008006" key="9">
    <source>
        <dbReference type="Google" id="ProtNLM"/>
    </source>
</evidence>
<dbReference type="EMBL" id="AJWJ01000001">
    <property type="protein sequence ID" value="KAF2078694.1"/>
    <property type="molecule type" value="Genomic_DNA"/>
</dbReference>
<feature type="region of interest" description="Disordered" evidence="4">
    <location>
        <begin position="1142"/>
        <end position="1277"/>
    </location>
</feature>
<protein>
    <recommendedName>
        <fullName evidence="9">Ribosomal RNA-processing protein 12-like conserved domain-containing protein</fullName>
    </recommendedName>
</protein>
<comment type="subcellular location">
    <subcellularLocation>
        <location evidence="1">Nucleus</location>
    </subcellularLocation>
</comment>
<dbReference type="PANTHER" id="PTHR48287:SF1">
    <property type="entry name" value="ARM REPEAT SUPERFAMILY PROTEIN"/>
    <property type="match status" value="1"/>
</dbReference>
<dbReference type="Pfam" id="PF08161">
    <property type="entry name" value="RRP12_HEAT"/>
    <property type="match status" value="1"/>
</dbReference>
<evidence type="ECO:0000256" key="4">
    <source>
        <dbReference type="SAM" id="MobiDB-lite"/>
    </source>
</evidence>
<dbReference type="InterPro" id="IPR011989">
    <property type="entry name" value="ARM-like"/>
</dbReference>
<dbReference type="SUPFAM" id="SSF48371">
    <property type="entry name" value="ARM repeat"/>
    <property type="match status" value="2"/>
</dbReference>
<keyword evidence="3" id="KW-0539">Nucleus</keyword>
<feature type="region of interest" description="Disordered" evidence="4">
    <location>
        <begin position="1053"/>
        <end position="1098"/>
    </location>
</feature>
<feature type="region of interest" description="Disordered" evidence="4">
    <location>
        <begin position="1299"/>
        <end position="1327"/>
    </location>
</feature>
<dbReference type="GO" id="GO:0005634">
    <property type="term" value="C:nucleus"/>
    <property type="evidence" value="ECO:0007669"/>
    <property type="project" value="UniProtKB-SubCell"/>
</dbReference>
<evidence type="ECO:0000256" key="1">
    <source>
        <dbReference type="ARBA" id="ARBA00004123"/>
    </source>
</evidence>
<evidence type="ECO:0000313" key="7">
    <source>
        <dbReference type="EMBL" id="KAF2078694.1"/>
    </source>
</evidence>
<feature type="compositionally biased region" description="Polar residues" evidence="4">
    <location>
        <begin position="1144"/>
        <end position="1153"/>
    </location>
</feature>
<comment type="caution">
    <text evidence="7">The sequence shown here is derived from an EMBL/GenBank/DDBJ whole genome shotgun (WGS) entry which is preliminary data.</text>
</comment>
<feature type="domain" description="RRP12 N-terminal HEAT" evidence="6">
    <location>
        <begin position="14"/>
        <end position="270"/>
    </location>
</feature>
<reference evidence="7" key="1">
    <citation type="submission" date="2020-01" db="EMBL/GenBank/DDBJ databases">
        <title>Development of genomics and gene disruption for Polysphondylium violaceum indicates a role for the polyketide synthase stlB in stalk morphogenesis.</title>
        <authorList>
            <person name="Narita B."/>
            <person name="Kawabe Y."/>
            <person name="Kin K."/>
            <person name="Saito T."/>
            <person name="Gibbs R."/>
            <person name="Kuspa A."/>
            <person name="Muzny D."/>
            <person name="Queller D."/>
            <person name="Richards S."/>
            <person name="Strassman J."/>
            <person name="Sucgang R."/>
            <person name="Worley K."/>
            <person name="Schaap P."/>
        </authorList>
    </citation>
    <scope>NUCLEOTIDE SEQUENCE</scope>
    <source>
        <strain evidence="7">QSvi11</strain>
    </source>
</reference>
<dbReference type="InterPro" id="IPR016024">
    <property type="entry name" value="ARM-type_fold"/>
</dbReference>
<evidence type="ECO:0000313" key="8">
    <source>
        <dbReference type="Proteomes" id="UP000695562"/>
    </source>
</evidence>
<evidence type="ECO:0000259" key="5">
    <source>
        <dbReference type="Pfam" id="PF08161"/>
    </source>
</evidence>
<dbReference type="InterPro" id="IPR052087">
    <property type="entry name" value="RRP12"/>
</dbReference>
<proteinExistence type="inferred from homology"/>
<evidence type="ECO:0000259" key="6">
    <source>
        <dbReference type="Pfam" id="PF25772"/>
    </source>
</evidence>
<dbReference type="Gene3D" id="1.25.10.10">
    <property type="entry name" value="Leucine-rich Repeat Variant"/>
    <property type="match status" value="1"/>
</dbReference>
<evidence type="ECO:0000256" key="3">
    <source>
        <dbReference type="ARBA" id="ARBA00023242"/>
    </source>
</evidence>
<feature type="region of interest" description="Disordered" evidence="4">
    <location>
        <begin position="1340"/>
        <end position="1359"/>
    </location>
</feature>
<feature type="domain" description="RRP12 HEAT" evidence="5">
    <location>
        <begin position="336"/>
        <end position="630"/>
    </location>
</feature>
<name>A0A8J4Q4I2_9MYCE</name>
<dbReference type="OrthoDB" id="2192888at2759"/>
<dbReference type="InterPro" id="IPR012978">
    <property type="entry name" value="HEAT_RRP12"/>
</dbReference>
<feature type="compositionally biased region" description="Acidic residues" evidence="4">
    <location>
        <begin position="1079"/>
        <end position="1090"/>
    </location>
</feature>
<feature type="compositionally biased region" description="Basic and acidic residues" evidence="4">
    <location>
        <begin position="1306"/>
        <end position="1320"/>
    </location>
</feature>
<feature type="compositionally biased region" description="Low complexity" evidence="4">
    <location>
        <begin position="1252"/>
        <end position="1265"/>
    </location>
</feature>
<feature type="compositionally biased region" description="Acidic residues" evidence="4">
    <location>
        <begin position="1227"/>
        <end position="1238"/>
    </location>
</feature>
<feature type="region of interest" description="Disordered" evidence="4">
    <location>
        <begin position="794"/>
        <end position="830"/>
    </location>
</feature>
<gene>
    <name evidence="7" type="ORF">CYY_000065</name>
</gene>
<dbReference type="Pfam" id="PF25772">
    <property type="entry name" value="HEAT_RRP12_N"/>
    <property type="match status" value="1"/>
</dbReference>
<keyword evidence="8" id="KW-1185">Reference proteome</keyword>
<dbReference type="InterPro" id="IPR057860">
    <property type="entry name" value="HEAT_RRP12_N"/>
</dbReference>
<feature type="compositionally biased region" description="Acidic residues" evidence="4">
    <location>
        <begin position="807"/>
        <end position="819"/>
    </location>
</feature>
<organism evidence="7 8">
    <name type="scientific">Polysphondylium violaceum</name>
    <dbReference type="NCBI Taxonomy" id="133409"/>
    <lineage>
        <taxon>Eukaryota</taxon>
        <taxon>Amoebozoa</taxon>
        <taxon>Evosea</taxon>
        <taxon>Eumycetozoa</taxon>
        <taxon>Dictyostelia</taxon>
        <taxon>Dictyosteliales</taxon>
        <taxon>Dictyosteliaceae</taxon>
        <taxon>Polysphondylium</taxon>
    </lineage>
</organism>
<dbReference type="Proteomes" id="UP000695562">
    <property type="component" value="Unassembled WGS sequence"/>
</dbReference>
<accession>A0A8J4Q4I2</accession>
<feature type="compositionally biased region" description="Basic and acidic residues" evidence="4">
    <location>
        <begin position="1158"/>
        <end position="1171"/>
    </location>
</feature>
<sequence length="1359" mass="155131">MTSVEDLFPNIKENSTSETTKRLYAVLQAITDLIKFKKAPITPTSYFALILTTLNEKTYKESQKQDLIKLFSTILQRVPPQIVKSKSMEIIEIMRGTLDKYTGVASNLSNTQFSVDDQMVIKSSIYCLGYVLVLAENQQWQLPEFLRSYSSLLTLAIYQHSKIRQKATEQIIFILNSVGAISSQQKGSILHKQLASVSSSFSHEIFSTITMDTMAKSYFCLNIVNEFLSLLPPSMISLLIEDMIKLTTYANSSLTSACYKAIGSLFFKSNSLSGMQIQQIIDVLYQFPPPPLDLKSAVSYTDLLSQAYLYFTKLDRKLCNQHIHKYFTTLMNNFGSDKTDITNATMDGFRGVIFDCINEDVIAQATNNSQAKSPLHIIIETLESGLRIQFKPSWDQILLIIQALYEQLGPHAYPLLNQSLINMDALFHSPDFHYQAHIHQVYITVFQCIGPKNFLSILPLNLDSPPHSKERVNRNWLLPLLRDNIKYTNLSFFIEYFLPLANDMKTKARNAEGEGLYVEARNLDILYSQVWDLLPGFLNHPVDADQSFKLIARNLGTLLTEEVGLRNTLCTSLSLMINRLKETETTKPLPFVPLRKSYHNMTQERAKELLKSVAIFSRNYLPILFNIFPTSNQDQRYFIINAIESFVSITDSATLNSIFKSLITKLLEALAEEGINKKGADAKMDTGMTTAEKKKTKKYYLTDLTLGFVKHLDEENIKVLYKVIKPQLKCSDTGLQKRSYKILVKICEHHESFILQNMHKIKSLLVSDIMQSPSNIKKNRLKCLKEIITSLSANSKKQQQQQQQNQEQEDDADDEEETNDSNNNTDKATTGHFKIKTGWTQLKTKFIPSMIPEIILCTKETNIKCREISNELLIELGKIMCIISMKLTKPKRGVPMEETEAIAHTEAIQEYIQLIMAGLASLTTHMVSASIVSIARIVHYFRDCITEEFVDNLFKTLMILLASPNRDVVKAVFGFVRVVIASYRDSDLIQPHLEMLINGLAKWGSIDKNYFRVIIQILLDRLIKKYGFEAIYELVPEDFKKVITNMKKKKERQEKLKEQAKEEGHSAYDDSKSQRDYSDNEDMIENDSDDDANRASDDDDADIEEFLFNVKKKNKKDEANWIIKEGDEPLDFMDRNVMNHLKTKTSTGPSTTAKGHKIKENPFETDGDGRMVIESSDDEKDANGRKRRKSHLEQVFEEQEEQYERKAGYRQAKMKSLLKQQKGFGGGDDDSDEEDDIFDDLKSSYTRRTARTTKTTKTAKTTRTTGGHSTKSGAAAKVQDSLNLARIDNANARFTRVRGIETNATLDRDYKSQKGGDNRKSNQKYEPFAYIKLDPKLLNKRSKGKSSEPFKKIIKKRKL</sequence>
<comment type="similarity">
    <text evidence="2">Belongs to the RRP12 family.</text>
</comment>
<dbReference type="PANTHER" id="PTHR48287">
    <property type="entry name" value="ARM REPEAT SUPERFAMILY PROTEIN"/>
    <property type="match status" value="1"/>
</dbReference>
<feature type="compositionally biased region" description="Basic and acidic residues" evidence="4">
    <location>
        <begin position="1053"/>
        <end position="1078"/>
    </location>
</feature>